<name>A0ABS5JXX1_9BACT</name>
<evidence type="ECO:0000313" key="2">
    <source>
        <dbReference type="EMBL" id="MBS2099726.1"/>
    </source>
</evidence>
<protein>
    <recommendedName>
        <fullName evidence="1">DUF4468 domain-containing protein</fullName>
    </recommendedName>
</protein>
<sequence>MMKSPLIILFLLITVLVKGQTNEIEMAALYGKFTAKEMTKDRYSALATRWNRTLESLDQYPDLPLDEDSVVHYTYVNDFPGTSKDQLFNQTLEFLAIQYGLYPSFMYANKEDGRIIFDNSFEIIKNYTGFYTGIITVIDEKIVFEFINLSYQAFFEGHYSGNVWVDDKTVNTGIDKAYPIILKDPAHWKLYLTLFEKTNKQVISTVGSFRDFHFSYPLKRKM</sequence>
<dbReference type="Proteomes" id="UP000708576">
    <property type="component" value="Unassembled WGS sequence"/>
</dbReference>
<dbReference type="Pfam" id="PF14730">
    <property type="entry name" value="DUF4468"/>
    <property type="match status" value="1"/>
</dbReference>
<evidence type="ECO:0000259" key="1">
    <source>
        <dbReference type="Pfam" id="PF14730"/>
    </source>
</evidence>
<dbReference type="RefSeq" id="WP_212216969.1">
    <property type="nucleotide sequence ID" value="NZ_JAGUCO010000014.1"/>
</dbReference>
<keyword evidence="3" id="KW-1185">Reference proteome</keyword>
<reference evidence="2 3" key="1">
    <citation type="journal article" date="2015" name="Int. J. Syst. Evol. Microbiol.">
        <title>Carboxylicivirga linearis sp. nov., isolated from a sea cucumber culture pond.</title>
        <authorList>
            <person name="Wang F.Q."/>
            <person name="Zhou Y.X."/>
            <person name="Lin X.Z."/>
            <person name="Chen G.J."/>
            <person name="Du Z.J."/>
        </authorList>
    </citation>
    <scope>NUCLEOTIDE SEQUENCE [LARGE SCALE GENOMIC DNA]</scope>
    <source>
        <strain evidence="2 3">FB218</strain>
    </source>
</reference>
<dbReference type="EMBL" id="JAGUCO010000014">
    <property type="protein sequence ID" value="MBS2099726.1"/>
    <property type="molecule type" value="Genomic_DNA"/>
</dbReference>
<feature type="domain" description="DUF4468" evidence="1">
    <location>
        <begin position="73"/>
        <end position="152"/>
    </location>
</feature>
<accession>A0ABS5JXX1</accession>
<comment type="caution">
    <text evidence="2">The sequence shown here is derived from an EMBL/GenBank/DDBJ whole genome shotgun (WGS) entry which is preliminary data.</text>
</comment>
<dbReference type="InterPro" id="IPR027823">
    <property type="entry name" value="DUF4468"/>
</dbReference>
<organism evidence="2 3">
    <name type="scientific">Carboxylicivirga linearis</name>
    <dbReference type="NCBI Taxonomy" id="1628157"/>
    <lineage>
        <taxon>Bacteria</taxon>
        <taxon>Pseudomonadati</taxon>
        <taxon>Bacteroidota</taxon>
        <taxon>Bacteroidia</taxon>
        <taxon>Marinilabiliales</taxon>
        <taxon>Marinilabiliaceae</taxon>
        <taxon>Carboxylicivirga</taxon>
    </lineage>
</organism>
<dbReference type="Gene3D" id="3.30.530.80">
    <property type="match status" value="1"/>
</dbReference>
<gene>
    <name evidence="2" type="ORF">KEM10_15640</name>
</gene>
<evidence type="ECO:0000313" key="3">
    <source>
        <dbReference type="Proteomes" id="UP000708576"/>
    </source>
</evidence>
<proteinExistence type="predicted"/>